<dbReference type="Proteomes" id="UP000481288">
    <property type="component" value="Unassembled WGS sequence"/>
</dbReference>
<sequence length="167" mass="18099">MSSIPLQVTLSTESSASSNLGSATIHVAVKNTSPHPVYLLLWSSPLDPRAVAMGVVKFVSSTTNTTAPFLNIKINRQAPESGYFSMEDDHIVMIPGAGTAERDLEAREPEVALTKGERYLAKAQGHWMGVWTYETDGEKLSMEDGLFGQFESNAIEIEIPAEGGEEL</sequence>
<dbReference type="EMBL" id="QGMG01001218">
    <property type="protein sequence ID" value="TVY50258.1"/>
    <property type="molecule type" value="Genomic_DNA"/>
</dbReference>
<dbReference type="Gene3D" id="2.60.40.2970">
    <property type="match status" value="1"/>
</dbReference>
<accession>A0A7D8YT42</accession>
<organism evidence="1 2">
    <name type="scientific">Lachnellula cervina</name>
    <dbReference type="NCBI Taxonomy" id="1316786"/>
    <lineage>
        <taxon>Eukaryota</taxon>
        <taxon>Fungi</taxon>
        <taxon>Dikarya</taxon>
        <taxon>Ascomycota</taxon>
        <taxon>Pezizomycotina</taxon>
        <taxon>Leotiomycetes</taxon>
        <taxon>Helotiales</taxon>
        <taxon>Lachnaceae</taxon>
        <taxon>Lachnellula</taxon>
    </lineage>
</organism>
<dbReference type="OrthoDB" id="4664297at2759"/>
<evidence type="ECO:0000313" key="1">
    <source>
        <dbReference type="EMBL" id="TVY50258.1"/>
    </source>
</evidence>
<protein>
    <submittedName>
        <fullName evidence="1">Uncharacterized protein</fullName>
    </submittedName>
</protein>
<gene>
    <name evidence="1" type="ORF">LCER1_G007264</name>
</gene>
<dbReference type="AlphaFoldDB" id="A0A7D8YT42"/>
<proteinExistence type="predicted"/>
<reference evidence="1 2" key="1">
    <citation type="submission" date="2018-05" db="EMBL/GenBank/DDBJ databases">
        <title>Whole genome sequencing for identification of molecular markers to develop diagnostic detection tools for the regulated plant pathogen Lachnellula willkommii.</title>
        <authorList>
            <person name="Giroux E."/>
            <person name="Bilodeau G."/>
        </authorList>
    </citation>
    <scope>NUCLEOTIDE SEQUENCE [LARGE SCALE GENOMIC DNA]</scope>
    <source>
        <strain evidence="1 2">CBS 625.97</strain>
    </source>
</reference>
<keyword evidence="2" id="KW-1185">Reference proteome</keyword>
<comment type="caution">
    <text evidence="1">The sequence shown here is derived from an EMBL/GenBank/DDBJ whole genome shotgun (WGS) entry which is preliminary data.</text>
</comment>
<name>A0A7D8YT42_9HELO</name>
<evidence type="ECO:0000313" key="2">
    <source>
        <dbReference type="Proteomes" id="UP000481288"/>
    </source>
</evidence>